<comment type="caution">
    <text evidence="3">The sequence shown here is derived from an EMBL/GenBank/DDBJ whole genome shotgun (WGS) entry which is preliminary data.</text>
</comment>
<dbReference type="Pfam" id="PF00462">
    <property type="entry name" value="Glutaredoxin"/>
    <property type="match status" value="1"/>
</dbReference>
<sequence>MLVRHVPCRTPPRVQVPIRSICLVQSSVPPSSSSWSSSLLPAFRSGIAGAVAGGTAASGAFPRSANRQRRVMATSTATATSPDVVVFSRPGCSFCAKAKALLSRRQVRFGVVDVGAEPERFAEATERGAMSTFPQILVGSKCLGGFDALKLLDEQGRLIEATQREPQDEVYIAPTPPEKIVAATLPKAIQQQLLQRAEEMANLQYQAGSKPTMSGFLRYAITRSPRQDQSQNVPLNLAAAPGSSDPPAALPNASAEQLAALLRQSMLQLLDNFSDPESGDVNYVAMRQSAEWNLFRALASELGQLRLQSQLANMPTEERKAFFINIYNAMTFHGVTTFGRRSGAWYLYCFFITPAVSYRVAGTQLSLDDIEHGLLRAQPNYFEEDDQELQRKLRLPQVDPRIHMALNCGARSCPAIGVYSGKDLSHELDTAVAGFVADDGNVLITDEPKLQLGVTELFKMYLEDFIGDEKDTGKALAQWILPYATGDKKELLERATKQPVQLNWLPYDWDTNGPDVPLDSYVYSVF</sequence>
<reference evidence="3 4" key="1">
    <citation type="submission" date="2024-02" db="EMBL/GenBank/DDBJ databases">
        <authorList>
            <person name="Chen Y."/>
            <person name="Shah S."/>
            <person name="Dougan E. K."/>
            <person name="Thang M."/>
            <person name="Chan C."/>
        </authorList>
    </citation>
    <scope>NUCLEOTIDE SEQUENCE [LARGE SCALE GENOMIC DNA]</scope>
</reference>
<dbReference type="Gene3D" id="3.40.30.10">
    <property type="entry name" value="Glutaredoxin"/>
    <property type="match status" value="1"/>
</dbReference>
<dbReference type="InterPro" id="IPR006869">
    <property type="entry name" value="DUF547"/>
</dbReference>
<organism evidence="3 4">
    <name type="scientific">Durusdinium trenchii</name>
    <dbReference type="NCBI Taxonomy" id="1381693"/>
    <lineage>
        <taxon>Eukaryota</taxon>
        <taxon>Sar</taxon>
        <taxon>Alveolata</taxon>
        <taxon>Dinophyceae</taxon>
        <taxon>Suessiales</taxon>
        <taxon>Symbiodiniaceae</taxon>
        <taxon>Durusdinium</taxon>
    </lineage>
</organism>
<dbReference type="InterPro" id="IPR014025">
    <property type="entry name" value="Glutaredoxin_subgr"/>
</dbReference>
<accession>A0ABP0JPM5</accession>
<evidence type="ECO:0000313" key="4">
    <source>
        <dbReference type="Proteomes" id="UP001642464"/>
    </source>
</evidence>
<feature type="domain" description="DUF547" evidence="2">
    <location>
        <begin position="312"/>
        <end position="436"/>
    </location>
</feature>
<dbReference type="EMBL" id="CAXAMM010008113">
    <property type="protein sequence ID" value="CAK9016409.1"/>
    <property type="molecule type" value="Genomic_DNA"/>
</dbReference>
<protein>
    <submittedName>
        <fullName evidence="3">Glutaredoxin</fullName>
    </submittedName>
</protein>
<dbReference type="PANTHER" id="PTHR46361:SF3">
    <property type="entry name" value="ELECTRON CARRIER_ PROTEIN DISULFIDE OXIDOREDUCTASE"/>
    <property type="match status" value="1"/>
</dbReference>
<dbReference type="Pfam" id="PF04784">
    <property type="entry name" value="DUF547"/>
    <property type="match status" value="1"/>
</dbReference>
<keyword evidence="4" id="KW-1185">Reference proteome</keyword>
<evidence type="ECO:0000259" key="1">
    <source>
        <dbReference type="Pfam" id="PF00462"/>
    </source>
</evidence>
<evidence type="ECO:0000259" key="2">
    <source>
        <dbReference type="Pfam" id="PF04784"/>
    </source>
</evidence>
<dbReference type="SUPFAM" id="SSF52833">
    <property type="entry name" value="Thioredoxin-like"/>
    <property type="match status" value="1"/>
</dbReference>
<dbReference type="InterPro" id="IPR036249">
    <property type="entry name" value="Thioredoxin-like_sf"/>
</dbReference>
<dbReference type="Proteomes" id="UP001642464">
    <property type="component" value="Unassembled WGS sequence"/>
</dbReference>
<evidence type="ECO:0000313" key="3">
    <source>
        <dbReference type="EMBL" id="CAK9016409.1"/>
    </source>
</evidence>
<dbReference type="InterPro" id="IPR002109">
    <property type="entry name" value="Glutaredoxin"/>
</dbReference>
<dbReference type="PROSITE" id="PS51354">
    <property type="entry name" value="GLUTAREDOXIN_2"/>
    <property type="match status" value="1"/>
</dbReference>
<feature type="domain" description="Glutaredoxin" evidence="1">
    <location>
        <begin position="84"/>
        <end position="141"/>
    </location>
</feature>
<dbReference type="PRINTS" id="PR00160">
    <property type="entry name" value="GLUTAREDOXIN"/>
</dbReference>
<name>A0ABP0JPM5_9DINO</name>
<proteinExistence type="predicted"/>
<dbReference type="PANTHER" id="PTHR46361">
    <property type="entry name" value="ELECTRON CARRIER/ PROTEIN DISULFIDE OXIDOREDUCTASE"/>
    <property type="match status" value="1"/>
</dbReference>
<gene>
    <name evidence="3" type="ORF">SCF082_LOCUS13171</name>
</gene>